<dbReference type="EMBL" id="FZOY01000001">
    <property type="protein sequence ID" value="SNS32294.1"/>
    <property type="molecule type" value="Genomic_DNA"/>
</dbReference>
<evidence type="ECO:0000313" key="1">
    <source>
        <dbReference type="EMBL" id="SNS32294.1"/>
    </source>
</evidence>
<organism evidence="1 2">
    <name type="scientific">Tropicimonas sediminicola</name>
    <dbReference type="NCBI Taxonomy" id="1031541"/>
    <lineage>
        <taxon>Bacteria</taxon>
        <taxon>Pseudomonadati</taxon>
        <taxon>Pseudomonadota</taxon>
        <taxon>Alphaproteobacteria</taxon>
        <taxon>Rhodobacterales</taxon>
        <taxon>Roseobacteraceae</taxon>
        <taxon>Tropicimonas</taxon>
    </lineage>
</organism>
<dbReference type="RefSeq" id="WP_089231521.1">
    <property type="nucleotide sequence ID" value="NZ_FZOY01000001.1"/>
</dbReference>
<protein>
    <submittedName>
        <fullName evidence="1">Uncharacterized protein</fullName>
    </submittedName>
</protein>
<sequence length="105" mass="11461">MDTYVIREAAKANIKALCLYFKDQEPGEFHPREVVSDLGISHSLWRTISKRFIYPPNSMGRKALGRVGVSIQDVSTKKTGNGGTMICSVFVKQDLGASEGTDAPA</sequence>
<accession>A0A239DKX5</accession>
<proteinExistence type="predicted"/>
<dbReference type="Proteomes" id="UP000198426">
    <property type="component" value="Unassembled WGS sequence"/>
</dbReference>
<reference evidence="1 2" key="1">
    <citation type="submission" date="2017-06" db="EMBL/GenBank/DDBJ databases">
        <authorList>
            <person name="Kim H.J."/>
            <person name="Triplett B.A."/>
        </authorList>
    </citation>
    <scope>NUCLEOTIDE SEQUENCE [LARGE SCALE GENOMIC DNA]</scope>
    <source>
        <strain evidence="1 2">DSM 29339</strain>
    </source>
</reference>
<name>A0A239DKX5_9RHOB</name>
<keyword evidence="2" id="KW-1185">Reference proteome</keyword>
<dbReference type="AlphaFoldDB" id="A0A239DKX5"/>
<evidence type="ECO:0000313" key="2">
    <source>
        <dbReference type="Proteomes" id="UP000198426"/>
    </source>
</evidence>
<gene>
    <name evidence="1" type="ORF">SAMN05421757_101853</name>
</gene>